<keyword evidence="2" id="KW-0274">FAD</keyword>
<keyword evidence="3" id="KW-0560">Oxidoreductase</keyword>
<dbReference type="PANTHER" id="PTHR48105">
    <property type="entry name" value="THIOREDOXIN REDUCTASE 1-RELATED-RELATED"/>
    <property type="match status" value="1"/>
</dbReference>
<dbReference type="InterPro" id="IPR036188">
    <property type="entry name" value="FAD/NAD-bd_sf"/>
</dbReference>
<evidence type="ECO:0000313" key="7">
    <source>
        <dbReference type="EMBL" id="OGZ42882.1"/>
    </source>
</evidence>
<dbReference type="PROSITE" id="PS00573">
    <property type="entry name" value="PYRIDINE_REDOX_2"/>
    <property type="match status" value="1"/>
</dbReference>
<evidence type="ECO:0000256" key="3">
    <source>
        <dbReference type="ARBA" id="ARBA00023002"/>
    </source>
</evidence>
<gene>
    <name evidence="7" type="ORF">A2W41_02050</name>
</gene>
<evidence type="ECO:0000259" key="6">
    <source>
        <dbReference type="Pfam" id="PF07992"/>
    </source>
</evidence>
<name>A0A1G2FYR9_9BACT</name>
<evidence type="ECO:0000256" key="1">
    <source>
        <dbReference type="ARBA" id="ARBA00022630"/>
    </source>
</evidence>
<dbReference type="GO" id="GO:0016668">
    <property type="term" value="F:oxidoreductase activity, acting on a sulfur group of donors, NAD(P) as acceptor"/>
    <property type="evidence" value="ECO:0007669"/>
    <property type="project" value="UniProtKB-ARBA"/>
</dbReference>
<dbReference type="PRINTS" id="PR00469">
    <property type="entry name" value="PNDRDTASEII"/>
</dbReference>
<dbReference type="SUPFAM" id="SSF51905">
    <property type="entry name" value="FAD/NAD(P)-binding domain"/>
    <property type="match status" value="1"/>
</dbReference>
<evidence type="ECO:0000313" key="8">
    <source>
        <dbReference type="Proteomes" id="UP000176700"/>
    </source>
</evidence>
<keyword evidence="5" id="KW-0676">Redox-active center</keyword>
<reference evidence="7 8" key="1">
    <citation type="journal article" date="2016" name="Nat. Commun.">
        <title>Thousands of microbial genomes shed light on interconnected biogeochemical processes in an aquifer system.</title>
        <authorList>
            <person name="Anantharaman K."/>
            <person name="Brown C.T."/>
            <person name="Hug L.A."/>
            <person name="Sharon I."/>
            <person name="Castelle C.J."/>
            <person name="Probst A.J."/>
            <person name="Thomas B.C."/>
            <person name="Singh A."/>
            <person name="Wilkins M.J."/>
            <person name="Karaoz U."/>
            <person name="Brodie E.L."/>
            <person name="Williams K.H."/>
            <person name="Hubbard S.S."/>
            <person name="Banfield J.F."/>
        </authorList>
    </citation>
    <scope>NUCLEOTIDE SEQUENCE [LARGE SCALE GENOMIC DNA]</scope>
</reference>
<accession>A0A1G2FYR9</accession>
<dbReference type="AlphaFoldDB" id="A0A1G2FYR9"/>
<evidence type="ECO:0000256" key="2">
    <source>
        <dbReference type="ARBA" id="ARBA00022827"/>
    </source>
</evidence>
<evidence type="ECO:0000256" key="4">
    <source>
        <dbReference type="ARBA" id="ARBA00023157"/>
    </source>
</evidence>
<dbReference type="EMBL" id="MHNI01000012">
    <property type="protein sequence ID" value="OGZ42882.1"/>
    <property type="molecule type" value="Genomic_DNA"/>
</dbReference>
<sequence>MVFDLIILGGGPAGVAAGVYAARKRLTTLLITESIGGQSEVSANVQNWIGMASVSGFELAQMFEKHLRAQESIDIQMPEKAKKVLKSGNEFIVETESGATYKSRGLIIATGARRRKLNIPGEEEFNGKGIAYCSTCDAPIFKGKDVVVVGGGNAGLEAVVDLLPYATKIYVLEFSDALRGDTVTLERIKQDEKVEIITSAQALRIEGNKFLEKIVYKDRVTEKEKQLDVGGVFVEIGSVPNSELVKDLVSINKHGEIIIDHKTAATSAEGIWAAGDVTDEIFKQNNISAGDAVKAALSAYSYLSELKRESPASVQVGAAE</sequence>
<keyword evidence="4" id="KW-1015">Disulfide bond</keyword>
<proteinExistence type="predicted"/>
<protein>
    <recommendedName>
        <fullName evidence="6">FAD/NAD(P)-binding domain-containing protein</fullName>
    </recommendedName>
</protein>
<keyword evidence="1" id="KW-0285">Flavoprotein</keyword>
<evidence type="ECO:0000256" key="5">
    <source>
        <dbReference type="ARBA" id="ARBA00023284"/>
    </source>
</evidence>
<dbReference type="Gene3D" id="3.50.50.60">
    <property type="entry name" value="FAD/NAD(P)-binding domain"/>
    <property type="match status" value="2"/>
</dbReference>
<feature type="domain" description="FAD/NAD(P)-binding" evidence="6">
    <location>
        <begin position="3"/>
        <end position="284"/>
    </location>
</feature>
<dbReference type="InterPro" id="IPR050097">
    <property type="entry name" value="Ferredoxin-NADP_redctase_2"/>
</dbReference>
<dbReference type="InterPro" id="IPR023753">
    <property type="entry name" value="FAD/NAD-binding_dom"/>
</dbReference>
<comment type="caution">
    <text evidence="7">The sequence shown here is derived from an EMBL/GenBank/DDBJ whole genome shotgun (WGS) entry which is preliminary data.</text>
</comment>
<dbReference type="PRINTS" id="PR00368">
    <property type="entry name" value="FADPNR"/>
</dbReference>
<dbReference type="InterPro" id="IPR008255">
    <property type="entry name" value="Pyr_nucl-diS_OxRdtase_2_AS"/>
</dbReference>
<dbReference type="Proteomes" id="UP000176700">
    <property type="component" value="Unassembled WGS sequence"/>
</dbReference>
<dbReference type="Pfam" id="PF07992">
    <property type="entry name" value="Pyr_redox_2"/>
    <property type="match status" value="1"/>
</dbReference>
<organism evidence="7 8">
    <name type="scientific">Candidatus Ryanbacteria bacterium RIFCSPHIGHO2_01_45_13</name>
    <dbReference type="NCBI Taxonomy" id="1802112"/>
    <lineage>
        <taxon>Bacteria</taxon>
        <taxon>Candidatus Ryaniibacteriota</taxon>
    </lineage>
</organism>